<dbReference type="Gene3D" id="1.10.10.10">
    <property type="entry name" value="Winged helix-like DNA-binding domain superfamily/Winged helix DNA-binding domain"/>
    <property type="match status" value="1"/>
</dbReference>
<dbReference type="InterPro" id="IPR022689">
    <property type="entry name" value="Iron_dep_repressor"/>
</dbReference>
<dbReference type="Pfam" id="PF01325">
    <property type="entry name" value="Fe_dep_repress"/>
    <property type="match status" value="1"/>
</dbReference>
<keyword evidence="4" id="KW-0963">Cytoplasm</keyword>
<dbReference type="GO" id="GO:0003700">
    <property type="term" value="F:DNA-binding transcription factor activity"/>
    <property type="evidence" value="ECO:0007669"/>
    <property type="project" value="InterPro"/>
</dbReference>
<dbReference type="GO" id="GO:0046983">
    <property type="term" value="F:protein dimerization activity"/>
    <property type="evidence" value="ECO:0007669"/>
    <property type="project" value="InterPro"/>
</dbReference>
<evidence type="ECO:0000256" key="4">
    <source>
        <dbReference type="ARBA" id="ARBA00022490"/>
    </source>
</evidence>
<dbReference type="SUPFAM" id="SSF47979">
    <property type="entry name" value="Iron-dependent repressor protein, dimerization domain"/>
    <property type="match status" value="1"/>
</dbReference>
<dbReference type="STRING" id="751945.Theos_1079"/>
<dbReference type="EMBL" id="CP003249">
    <property type="protein sequence ID" value="AFV76129.1"/>
    <property type="molecule type" value="Genomic_DNA"/>
</dbReference>
<dbReference type="InterPro" id="IPR050536">
    <property type="entry name" value="DtxR_MntR_Metal-Reg"/>
</dbReference>
<dbReference type="AlphaFoldDB" id="K7R5A0"/>
<dbReference type="InterPro" id="IPR022687">
    <property type="entry name" value="HTH_DTXR"/>
</dbReference>
<dbReference type="OrthoDB" id="9791355at2"/>
<evidence type="ECO:0000256" key="6">
    <source>
        <dbReference type="ARBA" id="ARBA00023004"/>
    </source>
</evidence>
<dbReference type="GO" id="GO:0003677">
    <property type="term" value="F:DNA binding"/>
    <property type="evidence" value="ECO:0007669"/>
    <property type="project" value="UniProtKB-KW"/>
</dbReference>
<dbReference type="Gene3D" id="1.10.60.10">
    <property type="entry name" value="Iron dependent repressor, metal binding and dimerisation domain"/>
    <property type="match status" value="1"/>
</dbReference>
<dbReference type="Proteomes" id="UP000000211">
    <property type="component" value="Chromosome"/>
</dbReference>
<dbReference type="SMART" id="SM00529">
    <property type="entry name" value="HTH_DTXR"/>
    <property type="match status" value="1"/>
</dbReference>
<evidence type="ECO:0000313" key="14">
    <source>
        <dbReference type="EMBL" id="AFV76129.1"/>
    </source>
</evidence>
<name>K7R5A0_THEOS</name>
<dbReference type="InterPro" id="IPR036390">
    <property type="entry name" value="WH_DNA-bd_sf"/>
</dbReference>
<dbReference type="PANTHER" id="PTHR33238">
    <property type="entry name" value="IRON (METAL) DEPENDENT REPRESSOR, DTXR FAMILY"/>
    <property type="match status" value="1"/>
</dbReference>
<dbReference type="InterPro" id="IPR001367">
    <property type="entry name" value="Fe_dep_repressor"/>
</dbReference>
<gene>
    <name evidence="14" type="ORF">Theos_1079</name>
</gene>
<dbReference type="KEGG" id="tos:Theos_1079"/>
<dbReference type="Pfam" id="PF04023">
    <property type="entry name" value="FeoA"/>
    <property type="match status" value="1"/>
</dbReference>
<evidence type="ECO:0000256" key="5">
    <source>
        <dbReference type="ARBA" id="ARBA00022491"/>
    </source>
</evidence>
<comment type="subcellular location">
    <subcellularLocation>
        <location evidence="1">Cytoplasm</location>
    </subcellularLocation>
</comment>
<dbReference type="InterPro" id="IPR008988">
    <property type="entry name" value="Transcriptional_repressor_C"/>
</dbReference>
<dbReference type="HOGENOM" id="CLU_069532_0_2_0"/>
<dbReference type="FunFam" id="1.10.60.10:FF:000004">
    <property type="entry name" value="DtxR family transcriptional regulator"/>
    <property type="match status" value="1"/>
</dbReference>
<organism evidence="14 15">
    <name type="scientific">Thermus oshimai JL-2</name>
    <dbReference type="NCBI Taxonomy" id="751945"/>
    <lineage>
        <taxon>Bacteria</taxon>
        <taxon>Thermotogati</taxon>
        <taxon>Deinococcota</taxon>
        <taxon>Deinococci</taxon>
        <taxon>Thermales</taxon>
        <taxon>Thermaceae</taxon>
        <taxon>Thermus</taxon>
    </lineage>
</organism>
<dbReference type="eggNOG" id="COG1321">
    <property type="taxonomic scope" value="Bacteria"/>
</dbReference>
<dbReference type="PANTHER" id="PTHR33238:SF11">
    <property type="entry name" value="TRANSCRIPTIONAL REGULATOR MNTR"/>
    <property type="match status" value="1"/>
</dbReference>
<dbReference type="NCBIfam" id="NF047407">
    <property type="entry name" value="TransRegMntRTherm"/>
    <property type="match status" value="1"/>
</dbReference>
<dbReference type="GO" id="GO:0005737">
    <property type="term" value="C:cytoplasm"/>
    <property type="evidence" value="ECO:0007669"/>
    <property type="project" value="UniProtKB-SubCell"/>
</dbReference>
<evidence type="ECO:0000259" key="13">
    <source>
        <dbReference type="PROSITE" id="PS50944"/>
    </source>
</evidence>
<dbReference type="RefSeq" id="WP_016329320.1">
    <property type="nucleotide sequence ID" value="NC_019386.1"/>
</dbReference>
<keyword evidence="11" id="KW-0464">Manganese</keyword>
<dbReference type="SUPFAM" id="SSF46785">
    <property type="entry name" value="Winged helix' DNA-binding domain"/>
    <property type="match status" value="1"/>
</dbReference>
<reference evidence="14 15" key="1">
    <citation type="journal article" date="2013" name="Genome Announc.">
        <title>Whole Genome Sequencing of Thermus oshimai JL-2 and Thermus thermophilus JL-18, Incomplete Denitrifiers from the United States Great Basin.</title>
        <authorList>
            <person name="Murugapiran S.K."/>
            <person name="Huntemann M."/>
            <person name="Wei C.L."/>
            <person name="Han J."/>
            <person name="Detter J.C."/>
            <person name="Han C.S."/>
            <person name="Erkkila T.H."/>
            <person name="Teshima H."/>
            <person name="Chen A."/>
            <person name="Kyrpides N."/>
            <person name="Mavrommatis K."/>
            <person name="Markowitz V."/>
            <person name="Szeto E."/>
            <person name="Ivanova N."/>
            <person name="Pagani I."/>
            <person name="Lam J."/>
            <person name="McDonald A.I."/>
            <person name="Dodsworth J.A."/>
            <person name="Pati A."/>
            <person name="Goodwin L."/>
            <person name="Peters L."/>
            <person name="Pitluck S."/>
            <person name="Woyke T."/>
            <person name="Hedlund B.P."/>
        </authorList>
    </citation>
    <scope>NUCLEOTIDE SEQUENCE</scope>
    <source>
        <strain evidence="14 15">JL-2</strain>
    </source>
</reference>
<dbReference type="InterPro" id="IPR038157">
    <property type="entry name" value="FeoA_core_dom"/>
</dbReference>
<keyword evidence="6" id="KW-0408">Iron</keyword>
<dbReference type="SUPFAM" id="SSF50037">
    <property type="entry name" value="C-terminal domain of transcriptional repressors"/>
    <property type="match status" value="1"/>
</dbReference>
<dbReference type="PROSITE" id="PS50944">
    <property type="entry name" value="HTH_DTXR"/>
    <property type="match status" value="1"/>
</dbReference>
<dbReference type="SMART" id="SM00899">
    <property type="entry name" value="FeoA"/>
    <property type="match status" value="1"/>
</dbReference>
<proteinExistence type="inferred from homology"/>
<dbReference type="Gene3D" id="2.30.30.90">
    <property type="match status" value="1"/>
</dbReference>
<evidence type="ECO:0000256" key="12">
    <source>
        <dbReference type="ARBA" id="ARBA00032593"/>
    </source>
</evidence>
<keyword evidence="10" id="KW-0804">Transcription</keyword>
<evidence type="ECO:0000256" key="11">
    <source>
        <dbReference type="ARBA" id="ARBA00023211"/>
    </source>
</evidence>
<dbReference type="PATRIC" id="fig|751945.3.peg.1074"/>
<dbReference type="GO" id="GO:0046914">
    <property type="term" value="F:transition metal ion binding"/>
    <property type="evidence" value="ECO:0007669"/>
    <property type="project" value="InterPro"/>
</dbReference>
<protein>
    <recommendedName>
        <fullName evidence="12">Manganese transport regulator</fullName>
    </recommendedName>
</protein>
<keyword evidence="8" id="KW-0238">DNA-binding</keyword>
<evidence type="ECO:0000256" key="1">
    <source>
        <dbReference type="ARBA" id="ARBA00004496"/>
    </source>
</evidence>
<dbReference type="Pfam" id="PF02742">
    <property type="entry name" value="Fe_dep_repr_C"/>
    <property type="match status" value="1"/>
</dbReference>
<dbReference type="InterPro" id="IPR036388">
    <property type="entry name" value="WH-like_DNA-bd_sf"/>
</dbReference>
<evidence type="ECO:0000256" key="8">
    <source>
        <dbReference type="ARBA" id="ARBA00023125"/>
    </source>
</evidence>
<comment type="similarity">
    <text evidence="2">Belongs to the DtxR/MntR family.</text>
</comment>
<keyword evidence="15" id="KW-1185">Reference proteome</keyword>
<sequence>MGRPPLSEAQEDYLKQLFLLEEALGGSVPTQALAERLGVKPPSVTEMLKKLKALGLVEHSPYKGARLTEAGRKVALEVLRHHRLLETYLHQSLGYGWEEVHEEAERLEHVISEALEERIAKALGHPPFDPHGDPIPTPELTLPERPALPLSEAPLGEARVVRALAQDPGTLNLLAHLHLRPGAQLRVLERGPEGVRVEVEGEVFLLPLELARAVGVAPHQQG</sequence>
<evidence type="ECO:0000256" key="10">
    <source>
        <dbReference type="ARBA" id="ARBA00023163"/>
    </source>
</evidence>
<feature type="domain" description="HTH dtxR-type" evidence="13">
    <location>
        <begin position="6"/>
        <end position="68"/>
    </location>
</feature>
<evidence type="ECO:0000256" key="2">
    <source>
        <dbReference type="ARBA" id="ARBA00007871"/>
    </source>
</evidence>
<evidence type="ECO:0000256" key="7">
    <source>
        <dbReference type="ARBA" id="ARBA00023015"/>
    </source>
</evidence>
<comment type="subunit">
    <text evidence="3">Homodimer.</text>
</comment>
<keyword evidence="5" id="KW-0678">Repressor</keyword>
<keyword evidence="9" id="KW-0010">Activator</keyword>
<dbReference type="InterPro" id="IPR007167">
    <property type="entry name" value="Fe-transptr_FeoA-like"/>
</dbReference>
<evidence type="ECO:0000256" key="3">
    <source>
        <dbReference type="ARBA" id="ARBA00011738"/>
    </source>
</evidence>
<dbReference type="InterPro" id="IPR036421">
    <property type="entry name" value="Fe_dep_repressor_sf"/>
</dbReference>
<evidence type="ECO:0000313" key="15">
    <source>
        <dbReference type="Proteomes" id="UP000000211"/>
    </source>
</evidence>
<evidence type="ECO:0000256" key="9">
    <source>
        <dbReference type="ARBA" id="ARBA00023159"/>
    </source>
</evidence>
<accession>K7R5A0</accession>
<keyword evidence="7" id="KW-0805">Transcription regulation</keyword>